<organism evidence="3 4">
    <name type="scientific">Galerina marginata (strain CBS 339.88)</name>
    <dbReference type="NCBI Taxonomy" id="685588"/>
    <lineage>
        <taxon>Eukaryota</taxon>
        <taxon>Fungi</taxon>
        <taxon>Dikarya</taxon>
        <taxon>Basidiomycota</taxon>
        <taxon>Agaricomycotina</taxon>
        <taxon>Agaricomycetes</taxon>
        <taxon>Agaricomycetidae</taxon>
        <taxon>Agaricales</taxon>
        <taxon>Agaricineae</taxon>
        <taxon>Strophariaceae</taxon>
        <taxon>Galerina</taxon>
    </lineage>
</organism>
<evidence type="ECO:0000313" key="4">
    <source>
        <dbReference type="Proteomes" id="UP000027222"/>
    </source>
</evidence>
<keyword evidence="2" id="KW-0812">Transmembrane</keyword>
<evidence type="ECO:0000256" key="2">
    <source>
        <dbReference type="SAM" id="Phobius"/>
    </source>
</evidence>
<dbReference type="OrthoDB" id="3346251at2759"/>
<evidence type="ECO:0000256" key="1">
    <source>
        <dbReference type="SAM" id="MobiDB-lite"/>
    </source>
</evidence>
<feature type="transmembrane region" description="Helical" evidence="2">
    <location>
        <begin position="52"/>
        <end position="77"/>
    </location>
</feature>
<proteinExistence type="predicted"/>
<reference evidence="4" key="1">
    <citation type="journal article" date="2014" name="Proc. Natl. Acad. Sci. U.S.A.">
        <title>Extensive sampling of basidiomycete genomes demonstrates inadequacy of the white-rot/brown-rot paradigm for wood decay fungi.</title>
        <authorList>
            <person name="Riley R."/>
            <person name="Salamov A.A."/>
            <person name="Brown D.W."/>
            <person name="Nagy L.G."/>
            <person name="Floudas D."/>
            <person name="Held B.W."/>
            <person name="Levasseur A."/>
            <person name="Lombard V."/>
            <person name="Morin E."/>
            <person name="Otillar R."/>
            <person name="Lindquist E.A."/>
            <person name="Sun H."/>
            <person name="LaButti K.M."/>
            <person name="Schmutz J."/>
            <person name="Jabbour D."/>
            <person name="Luo H."/>
            <person name="Baker S.E."/>
            <person name="Pisabarro A.G."/>
            <person name="Walton J.D."/>
            <person name="Blanchette R.A."/>
            <person name="Henrissat B."/>
            <person name="Martin F."/>
            <person name="Cullen D."/>
            <person name="Hibbett D.S."/>
            <person name="Grigoriev I.V."/>
        </authorList>
    </citation>
    <scope>NUCLEOTIDE SEQUENCE [LARGE SCALE GENOMIC DNA]</scope>
    <source>
        <strain evidence="4">CBS 339.88</strain>
    </source>
</reference>
<dbReference type="STRING" id="685588.A0A067SWI8"/>
<feature type="transmembrane region" description="Helical" evidence="2">
    <location>
        <begin position="120"/>
        <end position="139"/>
    </location>
</feature>
<evidence type="ECO:0000313" key="3">
    <source>
        <dbReference type="EMBL" id="KDR75305.1"/>
    </source>
</evidence>
<feature type="region of interest" description="Disordered" evidence="1">
    <location>
        <begin position="300"/>
        <end position="324"/>
    </location>
</feature>
<keyword evidence="4" id="KW-1185">Reference proteome</keyword>
<sequence>MSPPSPEELNAFTIAAYMRVTSLAIAAYDYLETQPTAWRFYKEHWQSRRLTISAVLFSFLRFLSIATLTISNVGFFYSKFTPRTCGHFYLLPPAFKVVQAMVTQAILGIRAFNLSRRSKVIGWALLSLYCSACVLQWIVTLYQRTPVVGDVHTSCRAVNQVKKLGAYIFYAVAIVYDVTTTSISVWYLLKYKLTSTNSVMSKLTRMMLYDGIGYLVVLTGVNIVNVVLFKTSQDIQTAAASLAYCVSWIMSQRLLIHLYDASRERREESLDGAEVTITKNIATARDVSRVVRTQFDQKTNTPFDLSRRPHTESGTDEGEYPDDIGVQVRIERTVRLNHYTRTYELEDYSRRSQNR</sequence>
<name>A0A067SWI8_GALM3</name>
<protein>
    <submittedName>
        <fullName evidence="3">Uncharacterized protein</fullName>
    </submittedName>
</protein>
<gene>
    <name evidence="3" type="ORF">GALMADRAFT_249322</name>
</gene>
<feature type="transmembrane region" description="Helical" evidence="2">
    <location>
        <begin position="89"/>
        <end position="108"/>
    </location>
</feature>
<dbReference type="Proteomes" id="UP000027222">
    <property type="component" value="Unassembled WGS sequence"/>
</dbReference>
<accession>A0A067SWI8</accession>
<dbReference type="EMBL" id="KL142381">
    <property type="protein sequence ID" value="KDR75305.1"/>
    <property type="molecule type" value="Genomic_DNA"/>
</dbReference>
<feature type="transmembrane region" description="Helical" evidence="2">
    <location>
        <begin position="167"/>
        <end position="188"/>
    </location>
</feature>
<dbReference type="HOGENOM" id="CLU_049338_0_0_1"/>
<keyword evidence="2" id="KW-1133">Transmembrane helix</keyword>
<keyword evidence="2" id="KW-0472">Membrane</keyword>
<feature type="transmembrane region" description="Helical" evidence="2">
    <location>
        <begin position="208"/>
        <end position="229"/>
    </location>
</feature>
<dbReference type="AlphaFoldDB" id="A0A067SWI8"/>